<keyword evidence="2" id="KW-0472">Membrane</keyword>
<keyword evidence="2" id="KW-1133">Transmembrane helix</keyword>
<keyword evidence="2" id="KW-0812">Transmembrane</keyword>
<organism evidence="4 5">
    <name type="scientific">Anaerotruncus colihominis</name>
    <dbReference type="NCBI Taxonomy" id="169435"/>
    <lineage>
        <taxon>Bacteria</taxon>
        <taxon>Bacillati</taxon>
        <taxon>Bacillota</taxon>
        <taxon>Clostridia</taxon>
        <taxon>Eubacteriales</taxon>
        <taxon>Oscillospiraceae</taxon>
        <taxon>Anaerotruncus</taxon>
    </lineage>
</organism>
<feature type="transmembrane region" description="Helical" evidence="2">
    <location>
        <begin position="88"/>
        <end position="109"/>
    </location>
</feature>
<sequence>MVWGVLLACVLSVSASEQAGDMGSASQADTQSAVDLRPEAWPEPGQEDDTEGGAVLDSGNPDDLPVEPDKPITSQQVATAILEIRTSVVFFVFGVIPLLSAVVFLYLFFRWIYRLIISVI</sequence>
<protein>
    <submittedName>
        <fullName evidence="4">Uncharacterized protein</fullName>
    </submittedName>
</protein>
<gene>
    <name evidence="4" type="ORF">B5F11_16890</name>
</gene>
<feature type="chain" id="PRO_5039244922" evidence="3">
    <location>
        <begin position="20"/>
        <end position="120"/>
    </location>
</feature>
<evidence type="ECO:0000256" key="3">
    <source>
        <dbReference type="SAM" id="SignalP"/>
    </source>
</evidence>
<accession>A0A1Y4MG70</accession>
<comment type="caution">
    <text evidence="4">The sequence shown here is derived from an EMBL/GenBank/DDBJ whole genome shotgun (WGS) entry which is preliminary data.</text>
</comment>
<evidence type="ECO:0000313" key="4">
    <source>
        <dbReference type="EMBL" id="OUP67767.1"/>
    </source>
</evidence>
<evidence type="ECO:0000256" key="1">
    <source>
        <dbReference type="SAM" id="MobiDB-lite"/>
    </source>
</evidence>
<dbReference type="AlphaFoldDB" id="A0A1Y4MG70"/>
<name>A0A1Y4MG70_9FIRM</name>
<feature type="signal peptide" evidence="3">
    <location>
        <begin position="1"/>
        <end position="19"/>
    </location>
</feature>
<reference evidence="5" key="1">
    <citation type="submission" date="2017-04" db="EMBL/GenBank/DDBJ databases">
        <title>Function of individual gut microbiota members based on whole genome sequencing of pure cultures obtained from chicken caecum.</title>
        <authorList>
            <person name="Medvecky M."/>
            <person name="Cejkova D."/>
            <person name="Polansky O."/>
            <person name="Karasova D."/>
            <person name="Kubasova T."/>
            <person name="Cizek A."/>
            <person name="Rychlik I."/>
        </authorList>
    </citation>
    <scope>NUCLEOTIDE SEQUENCE [LARGE SCALE GENOMIC DNA]</scope>
    <source>
        <strain evidence="5">An175</strain>
    </source>
</reference>
<evidence type="ECO:0000256" key="2">
    <source>
        <dbReference type="SAM" id="Phobius"/>
    </source>
</evidence>
<proteinExistence type="predicted"/>
<dbReference type="EMBL" id="NFKP01000027">
    <property type="protein sequence ID" value="OUP67767.1"/>
    <property type="molecule type" value="Genomic_DNA"/>
</dbReference>
<feature type="compositionally biased region" description="Polar residues" evidence="1">
    <location>
        <begin position="24"/>
        <end position="33"/>
    </location>
</feature>
<feature type="region of interest" description="Disordered" evidence="1">
    <location>
        <begin position="17"/>
        <end position="70"/>
    </location>
</feature>
<dbReference type="Proteomes" id="UP000196386">
    <property type="component" value="Unassembled WGS sequence"/>
</dbReference>
<evidence type="ECO:0000313" key="5">
    <source>
        <dbReference type="Proteomes" id="UP000196386"/>
    </source>
</evidence>
<keyword evidence="3" id="KW-0732">Signal</keyword>